<keyword evidence="5" id="KW-1185">Reference proteome</keyword>
<dbReference type="PANTHER" id="PTHR14819">
    <property type="entry name" value="GTP-BINDING"/>
    <property type="match status" value="1"/>
</dbReference>
<reference evidence="4" key="2">
    <citation type="submission" date="2021-03" db="EMBL/GenBank/DDBJ databases">
        <authorList>
            <person name="Guerrero-Cozar I."/>
            <person name="Gomez-Garrido J."/>
            <person name="Berbel C."/>
            <person name="Martinez-Blanch J.F."/>
            <person name="Alioto T."/>
            <person name="Claros M.G."/>
            <person name="Gagnaire P.A."/>
            <person name="Manchado M."/>
        </authorList>
    </citation>
    <scope>NUCLEOTIDE SEQUENCE</scope>
    <source>
        <strain evidence="4">Sse05_10M</strain>
        <tissue evidence="4">Blood</tissue>
    </source>
</reference>
<name>A0AAV6PVT2_SOLSE</name>
<evidence type="ECO:0000256" key="1">
    <source>
        <dbReference type="SAM" id="MobiDB-lite"/>
    </source>
</evidence>
<evidence type="ECO:0000313" key="4">
    <source>
        <dbReference type="EMBL" id="KAG7478827.1"/>
    </source>
</evidence>
<evidence type="ECO:0000259" key="2">
    <source>
        <dbReference type="PROSITE" id="PS51717"/>
    </source>
</evidence>
<dbReference type="InterPro" id="IPR030383">
    <property type="entry name" value="G_VLIG_dom"/>
</dbReference>
<organism evidence="4 5">
    <name type="scientific">Solea senegalensis</name>
    <name type="common">Senegalese sole</name>
    <dbReference type="NCBI Taxonomy" id="28829"/>
    <lineage>
        <taxon>Eukaryota</taxon>
        <taxon>Metazoa</taxon>
        <taxon>Chordata</taxon>
        <taxon>Craniata</taxon>
        <taxon>Vertebrata</taxon>
        <taxon>Euteleostomi</taxon>
        <taxon>Actinopterygii</taxon>
        <taxon>Neopterygii</taxon>
        <taxon>Teleostei</taxon>
        <taxon>Neoteleostei</taxon>
        <taxon>Acanthomorphata</taxon>
        <taxon>Carangaria</taxon>
        <taxon>Pleuronectiformes</taxon>
        <taxon>Pleuronectoidei</taxon>
        <taxon>Soleidae</taxon>
        <taxon>Solea</taxon>
    </lineage>
</organism>
<sequence length="1768" mass="200525">MLVAALRVFVHTVWDQIETQECVLHLDDRYKIFPDGQRPTDICGYTSSFTKCGEKKGSFQRTTLSLSKRISSKKKYPPDPPNDNLRAQILCNLGLEFFKYVPMDPACMLEISTWSLEDQAPQESKDLPNAFLRRLWLLSPDARSTCCKGPSDAPDDTNNLPEIPNGLGRESQSILNPLDLVTAVFMSANNFLQQEMTWRMVQCQFAVPLVLPSMIPEEPSHFLLWPMRSVVSHWTSHLPAQNERVQEGNLASTRMPMVSCVKLGRCGVSKSQVLNQIITGLKSCNETFVHRGMDGGQLPQTLSNGLVEIGWYVPSEDTLRDFLPVPVVISNLRGDASMHEKCFSLLCQASSVVIVFCDTLREKDKQLLASHKDMASKLIVVDMDSGKNENRVVGFAGLNFVKDMGVPEGSVLQGKDLSEEELAQRLCEILKELYPDKLKLVTLEEAAEIAVELGLNLDEGTCCKQAMATMEKVLKGLDDGLDQFMEKQLPLQGPLWSNLTEIEKKESKLGKEEKQLHLQLRKEKKAILAELRSYKMTPAMKIFTNALFTTDKVERTYFLNWMKLRLTLKQTETESHTHDLFTDPKTESQNGMSEHSDQLSDDQNVTNDLFDSDSFCTDSMFEGEISDEQPVNAGLTENLGSAVDLVPEQELHMTSNGAIQSEGITENCFEEQNQDSDLESDVPLSCQETQQCKHELTIAAADSNPTEQRMHPGVPTEPQVMMDLVEPDQVVQPDQVEVDQVEPDPSSLGLEHFLREMGLIFDFTYISPGIGSQSVLRLPSLAADLLLYGVPLELMDGDASNIPIRWLGCVFGELKRRLPQQPKMRVVTNLGVHHANNAEVLLALFGVQFPNGGKRTTRGVYMVVLCLPQSLRKPMRCDYLLLINVDGLCSPSQDNKINTRIHDNEMVTVATALSNVIMHNIASNASSDFETDFTVIVSALLRIKESGPVPSCQILVQDEDINSLLLASQLKRVCEMLQDATEVKGTNNSDEQKTKNTSDITCIKGPWSSASPSDPVDSQYGKAVLKFKKNVFESLEKWAAKYEATSLPQFMIRLSAVWDALKKESFTTGLQNTNTALAFSLFCIEFSQWEDSFLEHTKSWLLGAERKIFATKERALKAEIQNGLLSALKDEVKVDIKTELDKLKSDVDTYMLANDILKERFETLQPICMWYIDDLRERVTQESMQRLATASESHCSYVQLNKFETLLEKEQESTLCKLLENSKSTKVLLQDEKLEEEFEAVWNTTLSSFEFRPTENENITARVTDILRQNLISRGLHKHMKKTEDISQNLISGFQVYDDHFGYRNRLKKDNNKLQKSEAEQVACTLIAEYKQFVADKSSLVANFSDSYITEILENVEKTLREKSMGIRTAFEVDLKVYLCSWACQDFQKVHDRYAKDKELLTYMTVSKSTYLAKFIYQFRKRDQRHRVAQAFTSIVIKPAVLDYIYGPLGPHIVQDIQSKQQQYQSSRAFNQSLLEELIKEDSFEGFLEYLHCYDAYRQKKVQETLVAYLSESTNVNNWRLNRLGEIVGKIAAAMSQTAEDTNGVQRDTKPLLERVCLILESDADLDVSRSSLDGPLFSIVTEWDHFVKHLMELLAALRLDLAQEFSQKVDVTQLLSCLSDPKQSLFNRVRGCDKRCPLCRAPCEEETKGHQVHRAVFHRPKWMLPFVSVISCPEIMSECDSVQNQNMQSTYVPCRNFLSLNTDWAIDPEDQNMQMSSAYWRYVLVRFREKFLREYGEMAANLPLEWNTVTAEEALSSLKDAYITRLC</sequence>
<dbReference type="PROSITE" id="PS51717">
    <property type="entry name" value="G_VLIG"/>
    <property type="match status" value="1"/>
</dbReference>
<dbReference type="EMBL" id="JAGKHQ010000020">
    <property type="protein sequence ID" value="KAG7478825.1"/>
    <property type="molecule type" value="Genomic_DNA"/>
</dbReference>
<evidence type="ECO:0000313" key="3">
    <source>
        <dbReference type="EMBL" id="KAG7478825.1"/>
    </source>
</evidence>
<evidence type="ECO:0000313" key="5">
    <source>
        <dbReference type="Proteomes" id="UP000693946"/>
    </source>
</evidence>
<dbReference type="InterPro" id="IPR052986">
    <property type="entry name" value="VLIG_GTPase"/>
</dbReference>
<dbReference type="InterPro" id="IPR058641">
    <property type="entry name" value="GVIN1_dom"/>
</dbReference>
<dbReference type="Pfam" id="PF25683">
    <property type="entry name" value="URGCP_GTPase"/>
    <property type="match status" value="1"/>
</dbReference>
<proteinExistence type="predicted"/>
<comment type="caution">
    <text evidence="4">The sequence shown here is derived from an EMBL/GenBank/DDBJ whole genome shotgun (WGS) entry which is preliminary data.</text>
</comment>
<dbReference type="GO" id="GO:0005525">
    <property type="term" value="F:GTP binding"/>
    <property type="evidence" value="ECO:0007669"/>
    <property type="project" value="InterPro"/>
</dbReference>
<reference evidence="4 5" key="1">
    <citation type="journal article" date="2021" name="Sci. Rep.">
        <title>Chromosome anchoring in Senegalese sole (Solea senegalensis) reveals sex-associated markers and genome rearrangements in flatfish.</title>
        <authorList>
            <person name="Guerrero-Cozar I."/>
            <person name="Gomez-Garrido J."/>
            <person name="Berbel C."/>
            <person name="Martinez-Blanch J.F."/>
            <person name="Alioto T."/>
            <person name="Claros M.G."/>
            <person name="Gagnaire P.A."/>
            <person name="Manchado M."/>
        </authorList>
    </citation>
    <scope>NUCLEOTIDE SEQUENCE [LARGE SCALE GENOMIC DNA]</scope>
    <source>
        <strain evidence="4">Sse05_10M</strain>
    </source>
</reference>
<dbReference type="InterPro" id="IPR057365">
    <property type="entry name" value="URGCP"/>
</dbReference>
<feature type="compositionally biased region" description="Basic and acidic residues" evidence="1">
    <location>
        <begin position="573"/>
        <end position="586"/>
    </location>
</feature>
<feature type="domain" description="VLIG-type G" evidence="2">
    <location>
        <begin position="821"/>
        <end position="1058"/>
    </location>
</feature>
<dbReference type="EMBL" id="JAGKHQ010000020">
    <property type="protein sequence ID" value="KAG7478827.1"/>
    <property type="molecule type" value="Genomic_DNA"/>
</dbReference>
<dbReference type="PANTHER" id="PTHR14819:SF9">
    <property type="entry name" value="UP-REGULATOR OF CELL PROLIFERATION-LIKE"/>
    <property type="match status" value="1"/>
</dbReference>
<dbReference type="Pfam" id="PF25974">
    <property type="entry name" value="URGCP_9th"/>
    <property type="match status" value="1"/>
</dbReference>
<dbReference type="Pfam" id="PF25496">
    <property type="entry name" value="URGCP"/>
    <property type="match status" value="1"/>
</dbReference>
<gene>
    <name evidence="4" type="ORF">JOB18_009677</name>
</gene>
<dbReference type="Proteomes" id="UP000693946">
    <property type="component" value="Linkage Group LG8"/>
</dbReference>
<protein>
    <submittedName>
        <fullName evidence="3">Interferon-induced very large GTPase 1-like</fullName>
    </submittedName>
</protein>
<accession>A0AAV6PVT2</accession>
<feature type="region of interest" description="Disordered" evidence="1">
    <location>
        <begin position="573"/>
        <end position="604"/>
    </location>
</feature>